<dbReference type="KEGG" id="abac:LuPra_00020"/>
<dbReference type="Pfam" id="PF21751">
    <property type="entry name" value="DACNV"/>
    <property type="match status" value="1"/>
</dbReference>
<dbReference type="STRING" id="1855912.LuPra_00020"/>
<reference evidence="2 3" key="1">
    <citation type="journal article" date="2016" name="Genome Announc.">
        <title>First Complete Genome Sequence of a Subdivision 6 Acidobacterium Strain.</title>
        <authorList>
            <person name="Huang S."/>
            <person name="Vieira S."/>
            <person name="Bunk B."/>
            <person name="Riedel T."/>
            <person name="Sproer C."/>
            <person name="Overmann J."/>
        </authorList>
    </citation>
    <scope>NUCLEOTIDE SEQUENCE [LARGE SCALE GENOMIC DNA]</scope>
    <source>
        <strain evidence="3">DSM 100886 HEG_-6_39</strain>
    </source>
</reference>
<organism evidence="2 3">
    <name type="scientific">Luteitalea pratensis</name>
    <dbReference type="NCBI Taxonomy" id="1855912"/>
    <lineage>
        <taxon>Bacteria</taxon>
        <taxon>Pseudomonadati</taxon>
        <taxon>Acidobacteriota</taxon>
        <taxon>Vicinamibacteria</taxon>
        <taxon>Vicinamibacterales</taxon>
        <taxon>Vicinamibacteraceae</taxon>
        <taxon>Luteitalea</taxon>
    </lineage>
</organism>
<evidence type="ECO:0000313" key="2">
    <source>
        <dbReference type="EMBL" id="AMY06860.1"/>
    </source>
</evidence>
<reference evidence="3" key="2">
    <citation type="submission" date="2016-04" db="EMBL/GenBank/DDBJ databases">
        <title>First Complete Genome Sequence of a Subdivision 6 Acidobacterium.</title>
        <authorList>
            <person name="Huang S."/>
            <person name="Vieira S."/>
            <person name="Bunk B."/>
            <person name="Riedel T."/>
            <person name="Sproeer C."/>
            <person name="Overmann J."/>
        </authorList>
    </citation>
    <scope>NUCLEOTIDE SEQUENCE [LARGE SCALE GENOMIC DNA]</scope>
    <source>
        <strain evidence="3">DSM 100886 HEG_-6_39</strain>
    </source>
</reference>
<sequence>MARAYPPDVSTRLESRWREGGPSALRLPAARALHDILETAYHASLLREESRSLRFRLLVAAPSELQAAMPAGAQLQVLEFDPSRRLSDGELRRLAPAADFERTLIGIHAEGGGAPYIWGLASSGRRWIRRLQSGREGDDASLPDALVVHVLSPGHVLMARGSTALVELQGGRFRESDHDVFRSVWMPRLFAPLRAEVVRQTDARPGGPMRPTVSDDVVRAVAQHMLRRALSAIRGARHGGTLLIVPPDDAGNLVVPGVTLKYRFADQDTRRRFRQLILSIVATLQDEAERRGVTHVDWAFYREREEDELRTLEEAVLELAQLMASLATVDGVVVMNRRFELLGFGGEITIAEPVLQIHRAVDLEATETVAAMVDGEGTRHRSVYRLCQAFPDSLAFVVSQDGGITVVHARARRVLCWEQRTFGL</sequence>
<name>A0A143PEX3_LUTPR</name>
<gene>
    <name evidence="2" type="ORF">LuPra_00020</name>
</gene>
<proteinExistence type="predicted"/>
<dbReference type="SUPFAM" id="SSF143597">
    <property type="entry name" value="YojJ-like"/>
    <property type="match status" value="1"/>
</dbReference>
<protein>
    <recommendedName>
        <fullName evidence="1">Probable sensor domain-containing protein</fullName>
    </recommendedName>
</protein>
<feature type="domain" description="Probable sensor" evidence="1">
    <location>
        <begin position="26"/>
        <end position="121"/>
    </location>
</feature>
<dbReference type="InterPro" id="IPR036888">
    <property type="entry name" value="DNA_integrity_DisA_N_sf"/>
</dbReference>
<dbReference type="PATRIC" id="fig|1813736.3.peg.19"/>
<keyword evidence="3" id="KW-1185">Reference proteome</keyword>
<dbReference type="EMBL" id="CP015136">
    <property type="protein sequence ID" value="AMY06860.1"/>
    <property type="molecule type" value="Genomic_DNA"/>
</dbReference>
<dbReference type="Proteomes" id="UP000076079">
    <property type="component" value="Chromosome"/>
</dbReference>
<dbReference type="AlphaFoldDB" id="A0A143PEX3"/>
<evidence type="ECO:0000259" key="1">
    <source>
        <dbReference type="Pfam" id="PF21751"/>
    </source>
</evidence>
<evidence type="ECO:0000313" key="3">
    <source>
        <dbReference type="Proteomes" id="UP000076079"/>
    </source>
</evidence>
<accession>A0A143PEX3</accession>
<dbReference type="InterPro" id="IPR048551">
    <property type="entry name" value="DACNV"/>
</dbReference>